<proteinExistence type="predicted"/>
<dbReference type="InterPro" id="IPR003825">
    <property type="entry name" value="Colicin-V_CvpA"/>
</dbReference>
<dbReference type="AlphaFoldDB" id="A0A5C5ZJJ7"/>
<reference evidence="6 7" key="1">
    <citation type="submission" date="2019-02" db="EMBL/GenBank/DDBJ databases">
        <title>Deep-cultivation of Planctomycetes and their phenomic and genomic characterization uncovers novel biology.</title>
        <authorList>
            <person name="Wiegand S."/>
            <person name="Jogler M."/>
            <person name="Boedeker C."/>
            <person name="Pinto D."/>
            <person name="Vollmers J."/>
            <person name="Rivas-Marin E."/>
            <person name="Kohn T."/>
            <person name="Peeters S.H."/>
            <person name="Heuer A."/>
            <person name="Rast P."/>
            <person name="Oberbeckmann S."/>
            <person name="Bunk B."/>
            <person name="Jeske O."/>
            <person name="Meyerdierks A."/>
            <person name="Storesund J.E."/>
            <person name="Kallscheuer N."/>
            <person name="Luecker S."/>
            <person name="Lage O.M."/>
            <person name="Pohl T."/>
            <person name="Merkel B.J."/>
            <person name="Hornburger P."/>
            <person name="Mueller R.-W."/>
            <person name="Bruemmer F."/>
            <person name="Labrenz M."/>
            <person name="Spormann A.M."/>
            <person name="Op Den Camp H."/>
            <person name="Overmann J."/>
            <person name="Amann R."/>
            <person name="Jetten M.S.M."/>
            <person name="Mascher T."/>
            <person name="Medema M.H."/>
            <person name="Devos D.P."/>
            <person name="Kaster A.-K."/>
            <person name="Ovreas L."/>
            <person name="Rohde M."/>
            <person name="Galperin M.Y."/>
            <person name="Jogler C."/>
        </authorList>
    </citation>
    <scope>NUCLEOTIDE SEQUENCE [LARGE SCALE GENOMIC DNA]</scope>
    <source>
        <strain evidence="6 7">Mal64</strain>
    </source>
</reference>
<evidence type="ECO:0000256" key="4">
    <source>
        <dbReference type="ARBA" id="ARBA00023136"/>
    </source>
</evidence>
<dbReference type="GO" id="GO:0009403">
    <property type="term" value="P:toxin biosynthetic process"/>
    <property type="evidence" value="ECO:0007669"/>
    <property type="project" value="InterPro"/>
</dbReference>
<dbReference type="OrthoDB" id="272639at2"/>
<protein>
    <submittedName>
        <fullName evidence="6">Colicin V production protein</fullName>
    </submittedName>
</protein>
<dbReference type="GO" id="GO:0016020">
    <property type="term" value="C:membrane"/>
    <property type="evidence" value="ECO:0007669"/>
    <property type="project" value="UniProtKB-SubCell"/>
</dbReference>
<feature type="transmembrane region" description="Helical" evidence="5">
    <location>
        <begin position="101"/>
        <end position="122"/>
    </location>
</feature>
<feature type="transmembrane region" description="Helical" evidence="5">
    <location>
        <begin position="59"/>
        <end position="81"/>
    </location>
</feature>
<evidence type="ECO:0000256" key="3">
    <source>
        <dbReference type="ARBA" id="ARBA00022989"/>
    </source>
</evidence>
<dbReference type="Proteomes" id="UP000315440">
    <property type="component" value="Unassembled WGS sequence"/>
</dbReference>
<dbReference type="EMBL" id="SJPQ01000003">
    <property type="protein sequence ID" value="TWT87552.1"/>
    <property type="molecule type" value="Genomic_DNA"/>
</dbReference>
<keyword evidence="4 5" id="KW-0472">Membrane</keyword>
<organism evidence="6 7">
    <name type="scientific">Pseudobythopirellula maris</name>
    <dbReference type="NCBI Taxonomy" id="2527991"/>
    <lineage>
        <taxon>Bacteria</taxon>
        <taxon>Pseudomonadati</taxon>
        <taxon>Planctomycetota</taxon>
        <taxon>Planctomycetia</taxon>
        <taxon>Pirellulales</taxon>
        <taxon>Lacipirellulaceae</taxon>
        <taxon>Pseudobythopirellula</taxon>
    </lineage>
</organism>
<keyword evidence="3 5" id="KW-1133">Transmembrane helix</keyword>
<keyword evidence="2 5" id="KW-0812">Transmembrane</keyword>
<dbReference type="RefSeq" id="WP_146401787.1">
    <property type="nucleotide sequence ID" value="NZ_SJPQ01000003.1"/>
</dbReference>
<comment type="caution">
    <text evidence="6">The sequence shown here is derived from an EMBL/GenBank/DDBJ whole genome shotgun (WGS) entry which is preliminary data.</text>
</comment>
<accession>A0A5C5ZJJ7</accession>
<gene>
    <name evidence="6" type="ORF">Mal64_30930</name>
</gene>
<comment type="subcellular location">
    <subcellularLocation>
        <location evidence="1">Membrane</location>
        <topology evidence="1">Multi-pass membrane protein</topology>
    </subcellularLocation>
</comment>
<feature type="transmembrane region" description="Helical" evidence="5">
    <location>
        <begin position="28"/>
        <end position="47"/>
    </location>
</feature>
<evidence type="ECO:0000313" key="7">
    <source>
        <dbReference type="Proteomes" id="UP000315440"/>
    </source>
</evidence>
<evidence type="ECO:0000256" key="1">
    <source>
        <dbReference type="ARBA" id="ARBA00004141"/>
    </source>
</evidence>
<dbReference type="Pfam" id="PF02674">
    <property type="entry name" value="Colicin_V"/>
    <property type="match status" value="1"/>
</dbReference>
<evidence type="ECO:0000256" key="2">
    <source>
        <dbReference type="ARBA" id="ARBA00022692"/>
    </source>
</evidence>
<keyword evidence="7" id="KW-1185">Reference proteome</keyword>
<evidence type="ECO:0000313" key="6">
    <source>
        <dbReference type="EMBL" id="TWT87552.1"/>
    </source>
</evidence>
<sequence length="207" mass="22581">MVYFVIFGIVLFVTVAMTVAEGLWNNLLLLFCVVLSGLTAFGLHQPLTVMLDERTDGSYTYLLDILVLWLVYAVTVTLLKTLTQQLSRVKVAFEPKPLDQFGGIAVGVLTGWLLAGFTLATLHTAPLARDYFGDKLDYGLTRKEAEANMAKVSPITTPDAAWLALTEAALSPAVLGGEGFSASLYASSYAQHRDKFGKITDSIVKRR</sequence>
<evidence type="ECO:0000256" key="5">
    <source>
        <dbReference type="SAM" id="Phobius"/>
    </source>
</evidence>
<name>A0A5C5ZJJ7_9BACT</name>